<dbReference type="Proteomes" id="UP001608902">
    <property type="component" value="Unassembled WGS sequence"/>
</dbReference>
<organism evidence="1 2">
    <name type="scientific">Gnathostoma spinigerum</name>
    <dbReference type="NCBI Taxonomy" id="75299"/>
    <lineage>
        <taxon>Eukaryota</taxon>
        <taxon>Metazoa</taxon>
        <taxon>Ecdysozoa</taxon>
        <taxon>Nematoda</taxon>
        <taxon>Chromadorea</taxon>
        <taxon>Rhabditida</taxon>
        <taxon>Spirurina</taxon>
        <taxon>Gnathostomatomorpha</taxon>
        <taxon>Gnathostomatoidea</taxon>
        <taxon>Gnathostomatidae</taxon>
        <taxon>Gnathostoma</taxon>
    </lineage>
</organism>
<sequence>NYDAISMQHNGTDAIVIDMHHIATSSDDLTDSLLSSMKSVEVQVDNELPVELENSETQTEFVEIDRCEPRVLNDSEIADSLWLLPSINVSHKAVGTDDIYDGELINGSLSNGGDKLYRIFINESQQSSTHTFNDDDDDSKVRMNFFVNLCR</sequence>
<name>A0ABD6EZJ0_9BILA</name>
<dbReference type="AlphaFoldDB" id="A0ABD6EZJ0"/>
<evidence type="ECO:0000313" key="1">
    <source>
        <dbReference type="EMBL" id="MFH4984925.1"/>
    </source>
</evidence>
<accession>A0ABD6EZJ0</accession>
<reference evidence="1 2" key="1">
    <citation type="submission" date="2024-08" db="EMBL/GenBank/DDBJ databases">
        <title>Gnathostoma spinigerum genome.</title>
        <authorList>
            <person name="Gonzalez-Bertolin B."/>
            <person name="Monzon S."/>
            <person name="Zaballos A."/>
            <person name="Jimenez P."/>
            <person name="Dekumyoy P."/>
            <person name="Varona S."/>
            <person name="Cuesta I."/>
            <person name="Sumanam S."/>
            <person name="Adisakwattana P."/>
            <person name="Gasser R.B."/>
            <person name="Hernandez-Gonzalez A."/>
            <person name="Young N.D."/>
            <person name="Perteguer M.J."/>
        </authorList>
    </citation>
    <scope>NUCLEOTIDE SEQUENCE [LARGE SCALE GENOMIC DNA]</scope>
    <source>
        <strain evidence="1">AL3</strain>
        <tissue evidence="1">Liver</tissue>
    </source>
</reference>
<keyword evidence="2" id="KW-1185">Reference proteome</keyword>
<feature type="non-terminal residue" evidence="1">
    <location>
        <position position="1"/>
    </location>
</feature>
<evidence type="ECO:0000313" key="2">
    <source>
        <dbReference type="Proteomes" id="UP001608902"/>
    </source>
</evidence>
<comment type="caution">
    <text evidence="1">The sequence shown here is derived from an EMBL/GenBank/DDBJ whole genome shotgun (WGS) entry which is preliminary data.</text>
</comment>
<gene>
    <name evidence="1" type="ORF">AB6A40_011634</name>
</gene>
<proteinExistence type="predicted"/>
<protein>
    <submittedName>
        <fullName evidence="1">Uncharacterized protein</fullName>
    </submittedName>
</protein>
<dbReference type="EMBL" id="JBGFUD010023565">
    <property type="protein sequence ID" value="MFH4984925.1"/>
    <property type="molecule type" value="Genomic_DNA"/>
</dbReference>